<keyword evidence="4 8" id="KW-0812">Transmembrane</keyword>
<proteinExistence type="inferred from homology"/>
<keyword evidence="6 8" id="KW-0472">Membrane</keyword>
<keyword evidence="2 8" id="KW-0813">Transport</keyword>
<keyword evidence="11" id="KW-0675">Receptor</keyword>
<dbReference type="Gene3D" id="2.60.40.1120">
    <property type="entry name" value="Carboxypeptidase-like, regulatory domain"/>
    <property type="match status" value="1"/>
</dbReference>
<dbReference type="InterPro" id="IPR039426">
    <property type="entry name" value="TonB-dep_rcpt-like"/>
</dbReference>
<keyword evidence="3 8" id="KW-1134">Transmembrane beta strand</keyword>
<accession>A0A1G9HUJ1</accession>
<dbReference type="PROSITE" id="PS52016">
    <property type="entry name" value="TONB_DEPENDENT_REC_3"/>
    <property type="match status" value="1"/>
</dbReference>
<feature type="chain" id="PRO_5011718824" evidence="9">
    <location>
        <begin position="22"/>
        <end position="791"/>
    </location>
</feature>
<dbReference type="InterPro" id="IPR036942">
    <property type="entry name" value="Beta-barrel_TonB_sf"/>
</dbReference>
<comment type="similarity">
    <text evidence="8">Belongs to the TonB-dependent receptor family.</text>
</comment>
<feature type="signal peptide" evidence="9">
    <location>
        <begin position="1"/>
        <end position="21"/>
    </location>
</feature>
<keyword evidence="7 8" id="KW-0998">Cell outer membrane</keyword>
<evidence type="ECO:0000256" key="6">
    <source>
        <dbReference type="ARBA" id="ARBA00023136"/>
    </source>
</evidence>
<evidence type="ECO:0000256" key="5">
    <source>
        <dbReference type="ARBA" id="ARBA00022729"/>
    </source>
</evidence>
<dbReference type="Pfam" id="PF13715">
    <property type="entry name" value="CarbopepD_reg_2"/>
    <property type="match status" value="1"/>
</dbReference>
<dbReference type="STRING" id="563176.SAMN04488090_0208"/>
<dbReference type="AlphaFoldDB" id="A0A1G9HUJ1"/>
<feature type="domain" description="TonB-dependent receptor plug" evidence="10">
    <location>
        <begin position="124"/>
        <end position="226"/>
    </location>
</feature>
<dbReference type="PANTHER" id="PTHR30069:SF29">
    <property type="entry name" value="HEMOGLOBIN AND HEMOGLOBIN-HAPTOGLOBIN-BINDING PROTEIN 1-RELATED"/>
    <property type="match status" value="1"/>
</dbReference>
<evidence type="ECO:0000256" key="1">
    <source>
        <dbReference type="ARBA" id="ARBA00004571"/>
    </source>
</evidence>
<dbReference type="SUPFAM" id="SSF56935">
    <property type="entry name" value="Porins"/>
    <property type="match status" value="1"/>
</dbReference>
<protein>
    <submittedName>
        <fullName evidence="11">Outer membrane receptor proteins, mostly Fe transport</fullName>
    </submittedName>
</protein>
<dbReference type="RefSeq" id="WP_093196623.1">
    <property type="nucleotide sequence ID" value="NZ_FNGS01000001.1"/>
</dbReference>
<keyword evidence="12" id="KW-1185">Reference proteome</keyword>
<evidence type="ECO:0000256" key="2">
    <source>
        <dbReference type="ARBA" id="ARBA00022448"/>
    </source>
</evidence>
<keyword evidence="5 9" id="KW-0732">Signal</keyword>
<evidence type="ECO:0000256" key="7">
    <source>
        <dbReference type="ARBA" id="ARBA00023237"/>
    </source>
</evidence>
<evidence type="ECO:0000256" key="3">
    <source>
        <dbReference type="ARBA" id="ARBA00022452"/>
    </source>
</evidence>
<evidence type="ECO:0000313" key="11">
    <source>
        <dbReference type="EMBL" id="SDL16495.1"/>
    </source>
</evidence>
<dbReference type="EMBL" id="FNGS01000001">
    <property type="protein sequence ID" value="SDL16495.1"/>
    <property type="molecule type" value="Genomic_DNA"/>
</dbReference>
<dbReference type="InterPro" id="IPR008969">
    <property type="entry name" value="CarboxyPept-like_regulatory"/>
</dbReference>
<dbReference type="InterPro" id="IPR037066">
    <property type="entry name" value="Plug_dom_sf"/>
</dbReference>
<evidence type="ECO:0000259" key="10">
    <source>
        <dbReference type="Pfam" id="PF07715"/>
    </source>
</evidence>
<sequence length="791" mass="88761">MQVRNFLLTGIVCTLSLMGFAQSKGTLSGHVFSDQSEALTGASVLLKGTGKGVFTNDKGAWQLERLTPGAYVLVVSFVGYQPVEKPVTIRGDEHHKLNIVLRPGSRDLETVSVIGRTEAKETSRLAYNVTAIDARQLHNTTLDLANVLDRVSGVRVRESGGLGSNFQFSLNGFTGRQVRFFIDGIPMDNFGSSFQLNNIPVNIADRIEVYKGVVPIWLGADALGGAVNIVTNPNRRNYLDVSYSYGSFNTHRSTVNVGYTTKNGFTMQLNAFQNYSDNDYWVNVDVVPDLTTGLSVPMRVRRFHDKYRNETLIAQVGVVNKSWADRFLIGMTLGQNQADIQTGNRMYDVFGERRSRGNILMPSVRYTKKDLLTKGLSLTVNGNFNFGQEQAIDTAFKQYNWLGGFIYKGSNPGIPGGELARTLYQFRNNNGLVNATASYQATDRHSFVLNYTFNTFDRKGSDELNPADEAIRQPKKTGKHVLGVAYRYDISSRWNATVFAKEYLLKSKSHKVLNDEYFIQENTLSQQGYGIAGTWFARQNLQLKGSYEKSYRLPENDELFGDVIANLAANANLRPESSHNFNVGANFTHAINKVHQFYFDANLIYRSAKDFIRPSLYSSFGRAERQMVNLRDVSNGGLDGEIRYSYKRLFTAGVTVTYQNIRNTTKYEGSTSVSPVYKDRIPNMPYFFGNGNASLFLRNVGGPGNTLTIGYNLLYVHEYYLRWPSQGAAGSKLTIPEQLAHDVNAVYALRDGRYNISLECRNLTDATLYDNFSLQKPSRSFAVKLRYFLQQ</sequence>
<dbReference type="GO" id="GO:0009279">
    <property type="term" value="C:cell outer membrane"/>
    <property type="evidence" value="ECO:0007669"/>
    <property type="project" value="UniProtKB-SubCell"/>
</dbReference>
<reference evidence="11 12" key="1">
    <citation type="submission" date="2016-10" db="EMBL/GenBank/DDBJ databases">
        <authorList>
            <person name="de Groot N.N."/>
        </authorList>
    </citation>
    <scope>NUCLEOTIDE SEQUENCE [LARGE SCALE GENOMIC DNA]</scope>
    <source>
        <strain evidence="11 12">DSM 21668</strain>
    </source>
</reference>
<comment type="subcellular location">
    <subcellularLocation>
        <location evidence="1 8">Cell outer membrane</location>
        <topology evidence="1 8">Multi-pass membrane protein</topology>
    </subcellularLocation>
</comment>
<name>A0A1G9HUJ1_9BACT</name>
<organism evidence="11 12">
    <name type="scientific">Siphonobacter aquaeclarae</name>
    <dbReference type="NCBI Taxonomy" id="563176"/>
    <lineage>
        <taxon>Bacteria</taxon>
        <taxon>Pseudomonadati</taxon>
        <taxon>Bacteroidota</taxon>
        <taxon>Cytophagia</taxon>
        <taxon>Cytophagales</taxon>
        <taxon>Cytophagaceae</taxon>
        <taxon>Siphonobacter</taxon>
    </lineage>
</organism>
<dbReference type="InterPro" id="IPR012910">
    <property type="entry name" value="Plug_dom"/>
</dbReference>
<evidence type="ECO:0000256" key="4">
    <source>
        <dbReference type="ARBA" id="ARBA00022692"/>
    </source>
</evidence>
<dbReference type="PANTHER" id="PTHR30069">
    <property type="entry name" value="TONB-DEPENDENT OUTER MEMBRANE RECEPTOR"/>
    <property type="match status" value="1"/>
</dbReference>
<dbReference type="GO" id="GO:0015344">
    <property type="term" value="F:siderophore uptake transmembrane transporter activity"/>
    <property type="evidence" value="ECO:0007669"/>
    <property type="project" value="TreeGrafter"/>
</dbReference>
<dbReference type="Proteomes" id="UP000198901">
    <property type="component" value="Unassembled WGS sequence"/>
</dbReference>
<evidence type="ECO:0000313" key="12">
    <source>
        <dbReference type="Proteomes" id="UP000198901"/>
    </source>
</evidence>
<dbReference type="OrthoDB" id="9812892at2"/>
<gene>
    <name evidence="11" type="ORF">SAMN04488090_0208</name>
</gene>
<dbReference type="Gene3D" id="2.170.130.10">
    <property type="entry name" value="TonB-dependent receptor, plug domain"/>
    <property type="match status" value="1"/>
</dbReference>
<dbReference type="Gene3D" id="2.40.170.20">
    <property type="entry name" value="TonB-dependent receptor, beta-barrel domain"/>
    <property type="match status" value="1"/>
</dbReference>
<evidence type="ECO:0000256" key="9">
    <source>
        <dbReference type="SAM" id="SignalP"/>
    </source>
</evidence>
<dbReference type="Pfam" id="PF07715">
    <property type="entry name" value="Plug"/>
    <property type="match status" value="1"/>
</dbReference>
<evidence type="ECO:0000256" key="8">
    <source>
        <dbReference type="PROSITE-ProRule" id="PRU01360"/>
    </source>
</evidence>
<dbReference type="GO" id="GO:0044718">
    <property type="term" value="P:siderophore transmembrane transport"/>
    <property type="evidence" value="ECO:0007669"/>
    <property type="project" value="TreeGrafter"/>
</dbReference>
<dbReference type="SUPFAM" id="SSF49464">
    <property type="entry name" value="Carboxypeptidase regulatory domain-like"/>
    <property type="match status" value="1"/>
</dbReference>